<dbReference type="SUPFAM" id="SSF51126">
    <property type="entry name" value="Pectin lyase-like"/>
    <property type="match status" value="1"/>
</dbReference>
<evidence type="ECO:0000256" key="1">
    <source>
        <dbReference type="SAM" id="SignalP"/>
    </source>
</evidence>
<dbReference type="EMBL" id="CP064939">
    <property type="protein sequence ID" value="QPH37936.1"/>
    <property type="molecule type" value="Genomic_DNA"/>
</dbReference>
<dbReference type="AlphaFoldDB" id="A0A7U3Q3M6"/>
<gene>
    <name evidence="2" type="ORF">IZT61_12555</name>
</gene>
<dbReference type="Proteomes" id="UP000594759">
    <property type="component" value="Chromosome"/>
</dbReference>
<dbReference type="NCBIfam" id="TIGR04131">
    <property type="entry name" value="Bac_Flav_CTERM"/>
    <property type="match status" value="1"/>
</dbReference>
<dbReference type="InterPro" id="IPR026341">
    <property type="entry name" value="T9SS_type_B"/>
</dbReference>
<evidence type="ECO:0000313" key="2">
    <source>
        <dbReference type="EMBL" id="QPH37936.1"/>
    </source>
</evidence>
<feature type="chain" id="PRO_5032846473" evidence="1">
    <location>
        <begin position="20"/>
        <end position="874"/>
    </location>
</feature>
<name>A0A7U3Q3M6_9SPHI</name>
<dbReference type="Pfam" id="PF13585">
    <property type="entry name" value="CHU_C"/>
    <property type="match status" value="1"/>
</dbReference>
<reference evidence="2 3" key="1">
    <citation type="submission" date="2020-11" db="EMBL/GenBank/DDBJ databases">
        <title>Pedobacter endophytica, an endophytic bacteria isolated form Carex pumila.</title>
        <authorList>
            <person name="Peng Y."/>
            <person name="Jiang L."/>
            <person name="Lee J."/>
        </authorList>
    </citation>
    <scope>NUCLEOTIDE SEQUENCE [LARGE SCALE GENOMIC DNA]</scope>
    <source>
        <strain evidence="2 3">JBR3-12</strain>
    </source>
</reference>
<organism evidence="2 3">
    <name type="scientific">Pedobacter endophyticus</name>
    <dbReference type="NCBI Taxonomy" id="2789740"/>
    <lineage>
        <taxon>Bacteria</taxon>
        <taxon>Pseudomonadati</taxon>
        <taxon>Bacteroidota</taxon>
        <taxon>Sphingobacteriia</taxon>
        <taxon>Sphingobacteriales</taxon>
        <taxon>Sphingobacteriaceae</taxon>
        <taxon>Pedobacter</taxon>
    </lineage>
</organism>
<dbReference type="InterPro" id="IPR011050">
    <property type="entry name" value="Pectin_lyase_fold/virulence"/>
</dbReference>
<sequence length="874" mass="92598">MRKLSLFFILFTLAASLKAAVFTVTSNADAGAGTLRNAITLANNNGTTETDYIYFNLPGTSLTDITIALESELPAITSNIMIDGQSQPSELLGNPNIRISLVRAVAAYFNGLKIDHASNVAVYGISFSNFKADPAGSLDEKKGGIYLKGSSNIIIGAPGKPNCFGNCYAGILSPFTTSREDIQNIEIAANIFGLSENGLNSVPNETGIDLSFLKNSTIGGDAPEYGNLIAANTRNGIALGSADGPITIANNVIGLDKSLNLKPSPAANGIYVNGATSIPNITDNVIGGQLQGILVDYVNGGFIIARNRVGTGFLGTENFANGTGIHINFSNTKSIIGGTTTAETNYIAYNKTAILIENSYPISILKNSLYCNSEGAITFKGQTLDVAKIDVINAGQVSGKYAANAMVELFYTDECNDCQGKTWFATLNTDGAGNWQYTGAVTGKVTSLGTDANGATSNFSKPELNDANVLKQNVFCGEANGSIKGIKVYNASVFQWYNTVGDLVGTSNDLENVGAGTYYLKAGQLGACDVKSANFTISAGGNGIDDSKKKITDAICGASNGSITNIGVANDLQKSWYNAAGNIIATGNDLVNVPAGTYFFKAGSGACEVTSPVYTVNNQTKSYMTKDVVITPSSCGNKNGRVEINGYQTDVPTRFSWLDGDGNEVATTEDLSNVFPGVYTLMASDANGCANEAGSFTISEADLPVIDLTKMQTFTSCDGQTISITGVEVKGTTQPFRYKWIDQERNMVSEQLAFSALKAGNYQLLVSDKYNCDVHSDFIDFRSLKRETLVVPNSFSPNGDGVNDAWVITAAENYPSAEFSVVNRHGERVFYSKGYAAPFDGTYRGKPLPTGVYYYLIDLKGECGKLSGSLTLMK</sequence>
<keyword evidence="1" id="KW-0732">Signal</keyword>
<proteinExistence type="predicted"/>
<keyword evidence="3" id="KW-1185">Reference proteome</keyword>
<feature type="signal peptide" evidence="1">
    <location>
        <begin position="1"/>
        <end position="19"/>
    </location>
</feature>
<evidence type="ECO:0000313" key="3">
    <source>
        <dbReference type="Proteomes" id="UP000594759"/>
    </source>
</evidence>
<accession>A0A7U3Q3M6</accession>
<dbReference type="KEGG" id="pex:IZT61_12555"/>
<dbReference type="RefSeq" id="WP_196097247.1">
    <property type="nucleotide sequence ID" value="NZ_CP064939.1"/>
</dbReference>
<protein>
    <submittedName>
        <fullName evidence="2">Gliding motility-associated C-terminal domain-containing protein</fullName>
    </submittedName>
</protein>